<protein>
    <submittedName>
        <fullName evidence="1">Uncharacterized protein</fullName>
    </submittedName>
</protein>
<proteinExistence type="predicted"/>
<organism evidence="1 2">
    <name type="scientific">Deinococcus cellulosilyticus (strain DSM 18568 / NBRC 106333 / KACC 11606 / 5516J-15)</name>
    <dbReference type="NCBI Taxonomy" id="1223518"/>
    <lineage>
        <taxon>Bacteria</taxon>
        <taxon>Thermotogati</taxon>
        <taxon>Deinococcota</taxon>
        <taxon>Deinococci</taxon>
        <taxon>Deinococcales</taxon>
        <taxon>Deinococcaceae</taxon>
        <taxon>Deinococcus</taxon>
    </lineage>
</organism>
<dbReference type="Proteomes" id="UP000321306">
    <property type="component" value="Unassembled WGS sequence"/>
</dbReference>
<sequence>MGMFPSKTQVGEQQRKRMLVLADIYQQTKVANQQVAYEIGIHPPYNLTRNDVLRMLEDMQDTEVDNVDFRFLQAKLTRCGIDELENFVMGNQFARNFIPTVVINHIAGDGYLQQGNGNTMEVHQKMGQPFPEWWIQLQGLLSRHPDEAQKQPVTEAVSTLEELLGMARPKHHLLKAQLQEVVNTSDPGSALHQQLQAFYEAFQVGFPE</sequence>
<dbReference type="EMBL" id="BJXB01000051">
    <property type="protein sequence ID" value="GEM49990.1"/>
    <property type="molecule type" value="Genomic_DNA"/>
</dbReference>
<gene>
    <name evidence="1" type="ORF">DC3_56250</name>
</gene>
<reference evidence="1 2" key="1">
    <citation type="submission" date="2019-07" db="EMBL/GenBank/DDBJ databases">
        <title>Whole genome shotgun sequence of Deinococcus cellulosilyticus NBRC 106333.</title>
        <authorList>
            <person name="Hosoyama A."/>
            <person name="Uohara A."/>
            <person name="Ohji S."/>
            <person name="Ichikawa N."/>
        </authorList>
    </citation>
    <scope>NUCLEOTIDE SEQUENCE [LARGE SCALE GENOMIC DNA]</scope>
    <source>
        <strain evidence="1 2">NBRC 106333</strain>
    </source>
</reference>
<comment type="caution">
    <text evidence="1">The sequence shown here is derived from an EMBL/GenBank/DDBJ whole genome shotgun (WGS) entry which is preliminary data.</text>
</comment>
<evidence type="ECO:0000313" key="2">
    <source>
        <dbReference type="Proteomes" id="UP000321306"/>
    </source>
</evidence>
<keyword evidence="2" id="KW-1185">Reference proteome</keyword>
<dbReference type="AlphaFoldDB" id="A0A511NAZ9"/>
<evidence type="ECO:0000313" key="1">
    <source>
        <dbReference type="EMBL" id="GEM49990.1"/>
    </source>
</evidence>
<accession>A0A511NAZ9</accession>
<name>A0A511NAZ9_DEIC1</name>